<dbReference type="Gene3D" id="3.40.50.300">
    <property type="entry name" value="P-loop containing nucleotide triphosphate hydrolases"/>
    <property type="match status" value="1"/>
</dbReference>
<dbReference type="Proteomes" id="UP000232722">
    <property type="component" value="Unassembled WGS sequence"/>
</dbReference>
<comment type="caution">
    <text evidence="2">The sequence shown here is derived from an EMBL/GenBank/DDBJ whole genome shotgun (WGS) entry which is preliminary data.</text>
</comment>
<evidence type="ECO:0000313" key="1">
    <source>
        <dbReference type="EMBL" id="PKC17885.1"/>
    </source>
</evidence>
<reference evidence="1 4" key="2">
    <citation type="submission" date="2017-09" db="EMBL/GenBank/DDBJ databases">
        <title>Extensive intraspecific genome diversity in a model arbuscular mycorrhizal fungus.</title>
        <authorList>
            <person name="Chen E.C."/>
            <person name="Morin E."/>
            <person name="Beaudet D."/>
            <person name="Noel J."/>
            <person name="Ndikumana S."/>
            <person name="Charron P."/>
            <person name="St-Onge C."/>
            <person name="Giorgi J."/>
            <person name="Grigoriev I.V."/>
            <person name="Roux C."/>
            <person name="Martin F.M."/>
            <person name="Corradi N."/>
        </authorList>
    </citation>
    <scope>NUCLEOTIDE SEQUENCE [LARGE SCALE GENOMIC DNA]</scope>
    <source>
        <strain evidence="1 4">A5</strain>
    </source>
</reference>
<reference evidence="2 3" key="3">
    <citation type="submission" date="2017-10" db="EMBL/GenBank/DDBJ databases">
        <title>Extensive intraspecific genome diversity in a model arbuscular mycorrhizal fungus.</title>
        <authorList>
            <person name="Chen E.C.H."/>
            <person name="Morin E."/>
            <person name="Baudet D."/>
            <person name="Noel J."/>
            <person name="Ndikumana S."/>
            <person name="Charron P."/>
            <person name="St-Onge C."/>
            <person name="Giorgi J."/>
            <person name="Grigoriev I.V."/>
            <person name="Roux C."/>
            <person name="Martin F.M."/>
            <person name="Corradi N."/>
        </authorList>
    </citation>
    <scope>NUCLEOTIDE SEQUENCE [LARGE SCALE GENOMIC DNA]</scope>
    <source>
        <strain evidence="2 3">A1</strain>
    </source>
</reference>
<gene>
    <name evidence="2" type="ORF">RhiirA1_414578</name>
    <name evidence="1" type="ORF">RhiirA5_345577</name>
</gene>
<sequence>MNVALTRAKCSLFILGNRAALDTNSQWKGLIKDAIQRGFYTDCSDLTFERGLL</sequence>
<proteinExistence type="predicted"/>
<accession>A0A2N0S3Z0</accession>
<protein>
    <recommendedName>
        <fullName evidence="5">DNA2/NAM7 helicase-like C-terminal domain-containing protein</fullName>
    </recommendedName>
</protein>
<dbReference type="AlphaFoldDB" id="A0A2N0S3Z0"/>
<organism evidence="2 3">
    <name type="scientific">Rhizophagus irregularis</name>
    <dbReference type="NCBI Taxonomy" id="588596"/>
    <lineage>
        <taxon>Eukaryota</taxon>
        <taxon>Fungi</taxon>
        <taxon>Fungi incertae sedis</taxon>
        <taxon>Mucoromycota</taxon>
        <taxon>Glomeromycotina</taxon>
        <taxon>Glomeromycetes</taxon>
        <taxon>Glomerales</taxon>
        <taxon>Glomeraceae</taxon>
        <taxon>Rhizophagus</taxon>
    </lineage>
</organism>
<dbReference type="VEuPathDB" id="FungiDB:RhiirA1_414578"/>
<name>A0A2N0S3Z0_9GLOM</name>
<reference evidence="2 3" key="4">
    <citation type="submission" date="2017-10" db="EMBL/GenBank/DDBJ databases">
        <title>Genome analyses suggest a sexual origin of heterokaryosis in a supposedly ancient asexual fungus.</title>
        <authorList>
            <person name="Corradi N."/>
            <person name="Sedzielewska K."/>
            <person name="Noel J."/>
            <person name="Charron P."/>
            <person name="Farinelli L."/>
            <person name="Marton T."/>
            <person name="Kruger M."/>
            <person name="Pelin A."/>
            <person name="Brachmann A."/>
            <person name="Corradi N."/>
        </authorList>
    </citation>
    <scope>NUCLEOTIDE SEQUENCE [LARGE SCALE GENOMIC DNA]</scope>
    <source>
        <strain evidence="2 3">A1</strain>
    </source>
</reference>
<dbReference type="EMBL" id="LLXH01000232">
    <property type="protein sequence ID" value="PKC70260.1"/>
    <property type="molecule type" value="Genomic_DNA"/>
</dbReference>
<evidence type="ECO:0000313" key="3">
    <source>
        <dbReference type="Proteomes" id="UP000232688"/>
    </source>
</evidence>
<evidence type="ECO:0000313" key="4">
    <source>
        <dbReference type="Proteomes" id="UP000232722"/>
    </source>
</evidence>
<dbReference type="Proteomes" id="UP000232688">
    <property type="component" value="Unassembled WGS sequence"/>
</dbReference>
<dbReference type="EMBL" id="LLXJ01000003">
    <property type="protein sequence ID" value="PKC17885.1"/>
    <property type="molecule type" value="Genomic_DNA"/>
</dbReference>
<evidence type="ECO:0000313" key="2">
    <source>
        <dbReference type="EMBL" id="PKC70260.1"/>
    </source>
</evidence>
<reference evidence="1 4" key="1">
    <citation type="submission" date="2016-04" db="EMBL/GenBank/DDBJ databases">
        <title>Genome analyses suggest a sexual origin of heterokaryosis in a supposedly ancient asexual fungus.</title>
        <authorList>
            <person name="Ropars J."/>
            <person name="Sedzielewska K."/>
            <person name="Noel J."/>
            <person name="Charron P."/>
            <person name="Farinelli L."/>
            <person name="Marton T."/>
            <person name="Kruger M."/>
            <person name="Pelin A."/>
            <person name="Brachmann A."/>
            <person name="Corradi N."/>
        </authorList>
    </citation>
    <scope>NUCLEOTIDE SEQUENCE [LARGE SCALE GENOMIC DNA]</scope>
    <source>
        <strain evidence="1 4">A5</strain>
    </source>
</reference>
<dbReference type="InterPro" id="IPR027417">
    <property type="entry name" value="P-loop_NTPase"/>
</dbReference>
<evidence type="ECO:0008006" key="5">
    <source>
        <dbReference type="Google" id="ProtNLM"/>
    </source>
</evidence>